<dbReference type="Gene3D" id="3.40.50.620">
    <property type="entry name" value="HUPs"/>
    <property type="match status" value="1"/>
</dbReference>
<feature type="domain" description="Asparagine synthetase" evidence="4">
    <location>
        <begin position="109"/>
        <end position="290"/>
    </location>
</feature>
<dbReference type="GO" id="GO:0004066">
    <property type="term" value="F:asparagine synthase (glutamine-hydrolyzing) activity"/>
    <property type="evidence" value="ECO:0007669"/>
    <property type="project" value="UniProtKB-EC"/>
</dbReference>
<dbReference type="Proteomes" id="UP000610931">
    <property type="component" value="Unassembled WGS sequence"/>
</dbReference>
<dbReference type="EMBL" id="JAELVQ010000007">
    <property type="protein sequence ID" value="MBJ6367909.1"/>
    <property type="molecule type" value="Genomic_DNA"/>
</dbReference>
<evidence type="ECO:0000259" key="4">
    <source>
        <dbReference type="Pfam" id="PF00733"/>
    </source>
</evidence>
<comment type="pathway">
    <text evidence="1">Amino-acid biosynthesis; L-asparagine biosynthesis; L-asparagine from L-aspartate (L-Gln route): step 1/1.</text>
</comment>
<evidence type="ECO:0000256" key="2">
    <source>
        <dbReference type="ARBA" id="ARBA00012737"/>
    </source>
</evidence>
<name>A0A8J7JB85_9FLAO</name>
<proteinExistence type="predicted"/>
<evidence type="ECO:0000256" key="3">
    <source>
        <dbReference type="ARBA" id="ARBA00048741"/>
    </source>
</evidence>
<reference evidence="5" key="1">
    <citation type="submission" date="2020-12" db="EMBL/GenBank/DDBJ databases">
        <title>Snuella sp. nov., isolated from sediment in Incheon.</title>
        <authorList>
            <person name="Kim W."/>
        </authorList>
    </citation>
    <scope>NUCLEOTIDE SEQUENCE</scope>
    <source>
        <strain evidence="5">CAU 1569</strain>
    </source>
</reference>
<gene>
    <name evidence="5" type="ORF">JF259_07395</name>
</gene>
<comment type="caution">
    <text evidence="5">The sequence shown here is derived from an EMBL/GenBank/DDBJ whole genome shotgun (WGS) entry which is preliminary data.</text>
</comment>
<keyword evidence="6" id="KW-1185">Reference proteome</keyword>
<evidence type="ECO:0000256" key="1">
    <source>
        <dbReference type="ARBA" id="ARBA00005187"/>
    </source>
</evidence>
<dbReference type="InterPro" id="IPR051786">
    <property type="entry name" value="ASN_synthetase/amidase"/>
</dbReference>
<dbReference type="EC" id="6.3.5.4" evidence="2"/>
<evidence type="ECO:0000313" key="5">
    <source>
        <dbReference type="EMBL" id="MBJ6367909.1"/>
    </source>
</evidence>
<dbReference type="InterPro" id="IPR001962">
    <property type="entry name" value="Asn_synthase"/>
</dbReference>
<dbReference type="SUPFAM" id="SSF52402">
    <property type="entry name" value="Adenine nucleotide alpha hydrolases-like"/>
    <property type="match status" value="1"/>
</dbReference>
<dbReference type="Pfam" id="PF00733">
    <property type="entry name" value="Asn_synthase"/>
    <property type="match status" value="1"/>
</dbReference>
<dbReference type="PANTHER" id="PTHR43284">
    <property type="entry name" value="ASPARAGINE SYNTHETASE (GLUTAMINE-HYDROLYZING)"/>
    <property type="match status" value="1"/>
</dbReference>
<evidence type="ECO:0000313" key="6">
    <source>
        <dbReference type="Proteomes" id="UP000610931"/>
    </source>
</evidence>
<dbReference type="RefSeq" id="WP_199114672.1">
    <property type="nucleotide sequence ID" value="NZ_JAELVQ010000007.1"/>
</dbReference>
<dbReference type="AlphaFoldDB" id="A0A8J7JB85"/>
<dbReference type="PANTHER" id="PTHR43284:SF1">
    <property type="entry name" value="ASPARAGINE SYNTHETASE"/>
    <property type="match status" value="1"/>
</dbReference>
<dbReference type="GO" id="GO:0006529">
    <property type="term" value="P:asparagine biosynthetic process"/>
    <property type="evidence" value="ECO:0007669"/>
    <property type="project" value="InterPro"/>
</dbReference>
<organism evidence="5 6">
    <name type="scientific">Snuella sedimenti</name>
    <dbReference type="NCBI Taxonomy" id="2798802"/>
    <lineage>
        <taxon>Bacteria</taxon>
        <taxon>Pseudomonadati</taxon>
        <taxon>Bacteroidota</taxon>
        <taxon>Flavobacteriia</taxon>
        <taxon>Flavobacteriales</taxon>
        <taxon>Flavobacteriaceae</taxon>
        <taxon>Snuella</taxon>
    </lineage>
</organism>
<dbReference type="InterPro" id="IPR014729">
    <property type="entry name" value="Rossmann-like_a/b/a_fold"/>
</dbReference>
<protein>
    <recommendedName>
        <fullName evidence="2">asparagine synthase (glutamine-hydrolyzing)</fullName>
        <ecNumber evidence="2">6.3.5.4</ecNumber>
    </recommendedName>
</protein>
<accession>A0A8J7JB85</accession>
<comment type="catalytic activity">
    <reaction evidence="3">
        <text>L-aspartate + L-glutamine + ATP + H2O = L-asparagine + L-glutamate + AMP + diphosphate + H(+)</text>
        <dbReference type="Rhea" id="RHEA:12228"/>
        <dbReference type="ChEBI" id="CHEBI:15377"/>
        <dbReference type="ChEBI" id="CHEBI:15378"/>
        <dbReference type="ChEBI" id="CHEBI:29985"/>
        <dbReference type="ChEBI" id="CHEBI:29991"/>
        <dbReference type="ChEBI" id="CHEBI:30616"/>
        <dbReference type="ChEBI" id="CHEBI:33019"/>
        <dbReference type="ChEBI" id="CHEBI:58048"/>
        <dbReference type="ChEBI" id="CHEBI:58359"/>
        <dbReference type="ChEBI" id="CHEBI:456215"/>
        <dbReference type="EC" id="6.3.5.4"/>
    </reaction>
</comment>
<sequence length="465" mass="53837">MKTITIPIIPTNQTFAKVHGPHELHLEAICVFAAIGFFLDGDTYWKDQVVLRPASKHTLDTEGKLLRSEPYFKWHHSPKTMSFDTALEGYMSLFEQIIADQTEGKQIILPLSGGLDSRTQAVALQGRKDCVFAYSYAFENGYAETKIARQVAKICGFEFRDYVVPKGYLWSVIDDLSKINGCYSDFTSPRQMAVVNSLKDKGDVFSLGHWGDVLFDSMGLPKLSKSEQVDVLMGKLLKRGGLELAQTLWELWGLQGHFTDYFRSRITDLLSNIDIEDTNAKLRAFKSMYWAPRWTSVNLAVFEANKAISLPYYDNRMCEFICALPEKYLKGRKLQIAYIKRKAPELAKITWQDQRPFHLYNYHLNRLPYNLPYRALNKIRRTIKMSVGVPYIQRNWELQFLGKPNQAHLLNRMESPRFYDLVPKAIVRQYTHKFYNENALQYAHSINMLLVLSQFYKNQVHGEAY</sequence>